<feature type="repeat" description="ANK" evidence="1">
    <location>
        <begin position="137"/>
        <end position="169"/>
    </location>
</feature>
<dbReference type="PANTHER" id="PTHR24121:SF21">
    <property type="entry name" value="ANKYRIN REPEAT FAMILY PROTEIN"/>
    <property type="match status" value="1"/>
</dbReference>
<dbReference type="InterPro" id="IPR036770">
    <property type="entry name" value="Ankyrin_rpt-contain_sf"/>
</dbReference>
<accession>A0AAV9E3S2</accession>
<dbReference type="PROSITE" id="PS50297">
    <property type="entry name" value="ANK_REP_REGION"/>
    <property type="match status" value="1"/>
</dbReference>
<keyword evidence="3" id="KW-1185">Reference proteome</keyword>
<reference evidence="2" key="1">
    <citation type="journal article" date="2023" name="Nat. Commun.">
        <title>Diploid and tetraploid genomes of Acorus and the evolution of monocots.</title>
        <authorList>
            <person name="Ma L."/>
            <person name="Liu K.W."/>
            <person name="Li Z."/>
            <person name="Hsiao Y.Y."/>
            <person name="Qi Y."/>
            <person name="Fu T."/>
            <person name="Tang G.D."/>
            <person name="Zhang D."/>
            <person name="Sun W.H."/>
            <person name="Liu D.K."/>
            <person name="Li Y."/>
            <person name="Chen G.Z."/>
            <person name="Liu X.D."/>
            <person name="Liao X.Y."/>
            <person name="Jiang Y.T."/>
            <person name="Yu X."/>
            <person name="Hao Y."/>
            <person name="Huang J."/>
            <person name="Zhao X.W."/>
            <person name="Ke S."/>
            <person name="Chen Y.Y."/>
            <person name="Wu W.L."/>
            <person name="Hsu J.L."/>
            <person name="Lin Y.F."/>
            <person name="Huang M.D."/>
            <person name="Li C.Y."/>
            <person name="Huang L."/>
            <person name="Wang Z.W."/>
            <person name="Zhao X."/>
            <person name="Zhong W.Y."/>
            <person name="Peng D.H."/>
            <person name="Ahmad S."/>
            <person name="Lan S."/>
            <person name="Zhang J.S."/>
            <person name="Tsai W.C."/>
            <person name="Van de Peer Y."/>
            <person name="Liu Z.J."/>
        </authorList>
    </citation>
    <scope>NUCLEOTIDE SEQUENCE</scope>
    <source>
        <strain evidence="2">CP</strain>
    </source>
</reference>
<name>A0AAV9E3S2_ACOCL</name>
<protein>
    <submittedName>
        <fullName evidence="2">Uncharacterized protein</fullName>
    </submittedName>
</protein>
<sequence length="246" mass="27006">MSKRLFKAAQQGDVNELAGTGDDVLRATDLAENTALHVAVMTGRDDFAKDLCKRCPSLLMKENLEGNTPLHCALKSARDESLFIFFMNAFPLLGQQRGFKANRDRESLLFLAADRSSLECVNLLLQSGVPSDSVGPNDWTALHAAVFRRNKEIAKVLLQNDPELNRKKDASGNTPLHYAAAYGDLEMVTCILDMDEDVVTYELNKDKHSPLHVAAGCGGVDIVKALVERCPGCVMLKDNKRGMLSI</sequence>
<dbReference type="PANTHER" id="PTHR24121">
    <property type="entry name" value="NO MECHANORECEPTOR POTENTIAL C, ISOFORM D-RELATED"/>
    <property type="match status" value="1"/>
</dbReference>
<keyword evidence="1" id="KW-0040">ANK repeat</keyword>
<reference evidence="2" key="2">
    <citation type="submission" date="2023-06" db="EMBL/GenBank/DDBJ databases">
        <authorList>
            <person name="Ma L."/>
            <person name="Liu K.-W."/>
            <person name="Li Z."/>
            <person name="Hsiao Y.-Y."/>
            <person name="Qi Y."/>
            <person name="Fu T."/>
            <person name="Tang G."/>
            <person name="Zhang D."/>
            <person name="Sun W.-H."/>
            <person name="Liu D.-K."/>
            <person name="Li Y."/>
            <person name="Chen G.-Z."/>
            <person name="Liu X.-D."/>
            <person name="Liao X.-Y."/>
            <person name="Jiang Y.-T."/>
            <person name="Yu X."/>
            <person name="Hao Y."/>
            <person name="Huang J."/>
            <person name="Zhao X.-W."/>
            <person name="Ke S."/>
            <person name="Chen Y.-Y."/>
            <person name="Wu W.-L."/>
            <person name="Hsu J.-L."/>
            <person name="Lin Y.-F."/>
            <person name="Huang M.-D."/>
            <person name="Li C.-Y."/>
            <person name="Huang L."/>
            <person name="Wang Z.-W."/>
            <person name="Zhao X."/>
            <person name="Zhong W.-Y."/>
            <person name="Peng D.-H."/>
            <person name="Ahmad S."/>
            <person name="Lan S."/>
            <person name="Zhang J.-S."/>
            <person name="Tsai W.-C."/>
            <person name="Van De Peer Y."/>
            <person name="Liu Z.-J."/>
        </authorList>
    </citation>
    <scope>NUCLEOTIDE SEQUENCE</scope>
    <source>
        <strain evidence="2">CP</strain>
        <tissue evidence="2">Leaves</tissue>
    </source>
</reference>
<evidence type="ECO:0000313" key="3">
    <source>
        <dbReference type="Proteomes" id="UP001180020"/>
    </source>
</evidence>
<evidence type="ECO:0000256" key="1">
    <source>
        <dbReference type="PROSITE-ProRule" id="PRU00023"/>
    </source>
</evidence>
<organism evidence="2 3">
    <name type="scientific">Acorus calamus</name>
    <name type="common">Sweet flag</name>
    <dbReference type="NCBI Taxonomy" id="4465"/>
    <lineage>
        <taxon>Eukaryota</taxon>
        <taxon>Viridiplantae</taxon>
        <taxon>Streptophyta</taxon>
        <taxon>Embryophyta</taxon>
        <taxon>Tracheophyta</taxon>
        <taxon>Spermatophyta</taxon>
        <taxon>Magnoliopsida</taxon>
        <taxon>Liliopsida</taxon>
        <taxon>Acoraceae</taxon>
        <taxon>Acorus</taxon>
    </lineage>
</organism>
<comment type="caution">
    <text evidence="2">The sequence shown here is derived from an EMBL/GenBank/DDBJ whole genome shotgun (WGS) entry which is preliminary data.</text>
</comment>
<feature type="repeat" description="ANK" evidence="1">
    <location>
        <begin position="171"/>
        <end position="203"/>
    </location>
</feature>
<evidence type="ECO:0000313" key="2">
    <source>
        <dbReference type="EMBL" id="KAK1307659.1"/>
    </source>
</evidence>
<proteinExistence type="predicted"/>
<dbReference type="Proteomes" id="UP001180020">
    <property type="component" value="Unassembled WGS sequence"/>
</dbReference>
<dbReference type="InterPro" id="IPR002110">
    <property type="entry name" value="Ankyrin_rpt"/>
</dbReference>
<dbReference type="AlphaFoldDB" id="A0AAV9E3S2"/>
<dbReference type="PROSITE" id="PS50088">
    <property type="entry name" value="ANK_REPEAT"/>
    <property type="match status" value="2"/>
</dbReference>
<dbReference type="SUPFAM" id="SSF48403">
    <property type="entry name" value="Ankyrin repeat"/>
    <property type="match status" value="1"/>
</dbReference>
<dbReference type="SMART" id="SM00248">
    <property type="entry name" value="ANK"/>
    <property type="match status" value="6"/>
</dbReference>
<dbReference type="Gene3D" id="1.25.40.20">
    <property type="entry name" value="Ankyrin repeat-containing domain"/>
    <property type="match status" value="3"/>
</dbReference>
<dbReference type="Pfam" id="PF12796">
    <property type="entry name" value="Ank_2"/>
    <property type="match status" value="3"/>
</dbReference>
<gene>
    <name evidence="2" type="ORF">QJS10_CPA09g01279</name>
</gene>
<dbReference type="EMBL" id="JAUJYO010000009">
    <property type="protein sequence ID" value="KAK1307659.1"/>
    <property type="molecule type" value="Genomic_DNA"/>
</dbReference>